<evidence type="ECO:0000256" key="2">
    <source>
        <dbReference type="SAM" id="Phobius"/>
    </source>
</evidence>
<feature type="transmembrane region" description="Helical" evidence="2">
    <location>
        <begin position="226"/>
        <end position="244"/>
    </location>
</feature>
<evidence type="ECO:0000313" key="3">
    <source>
        <dbReference type="EMBL" id="ELZ13835.1"/>
    </source>
</evidence>
<dbReference type="Proteomes" id="UP000011560">
    <property type="component" value="Unassembled WGS sequence"/>
</dbReference>
<keyword evidence="4" id="KW-1185">Reference proteome</keyword>
<feature type="transmembrane region" description="Helical" evidence="2">
    <location>
        <begin position="75"/>
        <end position="105"/>
    </location>
</feature>
<proteinExistence type="predicted"/>
<dbReference type="RefSeq" id="WP_007697733.1">
    <property type="nucleotide sequence ID" value="NZ_AOIQ01000006.1"/>
</dbReference>
<feature type="compositionally biased region" description="Basic and acidic residues" evidence="1">
    <location>
        <begin position="358"/>
        <end position="384"/>
    </location>
</feature>
<feature type="transmembrane region" description="Helical" evidence="2">
    <location>
        <begin position="250"/>
        <end position="269"/>
    </location>
</feature>
<dbReference type="EMBL" id="AOIQ01000006">
    <property type="protein sequence ID" value="ELZ13835.1"/>
    <property type="molecule type" value="Genomic_DNA"/>
</dbReference>
<dbReference type="OrthoDB" id="137652at2157"/>
<feature type="compositionally biased region" description="Basic and acidic residues" evidence="1">
    <location>
        <begin position="393"/>
        <end position="409"/>
    </location>
</feature>
<feature type="transmembrane region" description="Helical" evidence="2">
    <location>
        <begin position="276"/>
        <end position="297"/>
    </location>
</feature>
<feature type="transmembrane region" description="Helical" evidence="2">
    <location>
        <begin position="26"/>
        <end position="46"/>
    </location>
</feature>
<protein>
    <submittedName>
        <fullName evidence="3">Uncharacterized protein</fullName>
    </submittedName>
</protein>
<feature type="transmembrane region" description="Helical" evidence="2">
    <location>
        <begin position="169"/>
        <end position="189"/>
    </location>
</feature>
<gene>
    <name evidence="3" type="ORF">C479_03281</name>
</gene>
<keyword evidence="2" id="KW-0812">Transmembrane</keyword>
<dbReference type="Pfam" id="PF24400">
    <property type="entry name" value="DUF7544"/>
    <property type="match status" value="1"/>
</dbReference>
<reference evidence="3 4" key="1">
    <citation type="journal article" date="2014" name="PLoS Genet.">
        <title>Phylogenetically driven sequencing of extremely halophilic archaea reveals strategies for static and dynamic osmo-response.</title>
        <authorList>
            <person name="Becker E.A."/>
            <person name="Seitzer P.M."/>
            <person name="Tritt A."/>
            <person name="Larsen D."/>
            <person name="Krusor M."/>
            <person name="Yao A.I."/>
            <person name="Wu D."/>
            <person name="Madern D."/>
            <person name="Eisen J.A."/>
            <person name="Darling A.E."/>
            <person name="Facciotti M.T."/>
        </authorList>
    </citation>
    <scope>NUCLEOTIDE SEQUENCE [LARGE SCALE GENOMIC DNA]</scope>
    <source>
        <strain evidence="3 4">JCM 14624</strain>
    </source>
</reference>
<name>M0BSB2_9EURY</name>
<accession>M0BSB2</accession>
<comment type="caution">
    <text evidence="3">The sequence shown here is derived from an EMBL/GenBank/DDBJ whole genome shotgun (WGS) entry which is preliminary data.</text>
</comment>
<organism evidence="3 4">
    <name type="scientific">Halovivax asiaticus JCM 14624</name>
    <dbReference type="NCBI Taxonomy" id="1227490"/>
    <lineage>
        <taxon>Archaea</taxon>
        <taxon>Methanobacteriati</taxon>
        <taxon>Methanobacteriota</taxon>
        <taxon>Stenosarchaea group</taxon>
        <taxon>Halobacteria</taxon>
        <taxon>Halobacteriales</taxon>
        <taxon>Natrialbaceae</taxon>
        <taxon>Halovivax</taxon>
    </lineage>
</organism>
<keyword evidence="2" id="KW-0472">Membrane</keyword>
<feature type="compositionally biased region" description="Low complexity" evidence="1">
    <location>
        <begin position="346"/>
        <end position="357"/>
    </location>
</feature>
<feature type="transmembrane region" description="Helical" evidence="2">
    <location>
        <begin position="126"/>
        <end position="149"/>
    </location>
</feature>
<dbReference type="STRING" id="1227490.C479_03281"/>
<dbReference type="InterPro" id="IPR055966">
    <property type="entry name" value="DUF7544"/>
</dbReference>
<sequence>MHAVSAFGDAIAVTRDYLTPVDARQWFKLAVVVVFVSGLAVTPPSMPAGEPSPTPVVDGTTEPMPFDQPISDADLIALAIAVAALLFGVWLVFTLVGSLLEFVLIEALRSGPVEIRAGVRAHAWKGLSLFAFRLVLAVLALTLITLPAFLQLRPIDPSQPIEPIQQASLSTLGGLILLALVVGLVYWIVMRLTTEFVVPVMLGTDSGVRAGWGRFGQTFRSNVGEYVVYLVLVTVVDFVGAIAVGIVTAAVGIVVAIPFVALAIVALFLGPLAIPLLIVLVVAGAVTFLLLTAAIRMPLVVYVRYYALLVLGATDSTLDLIPDRRDTTRSDSGWEEWDQGDNWAGPSSRDSSDSWSSPRDETESDRPDEGRDTSDDWGYRGDEPDRTDEDNHDDGWGYRNDDRDRDDGW</sequence>
<feature type="region of interest" description="Disordered" evidence="1">
    <location>
        <begin position="322"/>
        <end position="409"/>
    </location>
</feature>
<evidence type="ECO:0000313" key="4">
    <source>
        <dbReference type="Proteomes" id="UP000011560"/>
    </source>
</evidence>
<dbReference type="AlphaFoldDB" id="M0BSB2"/>
<keyword evidence="2" id="KW-1133">Transmembrane helix</keyword>
<evidence type="ECO:0000256" key="1">
    <source>
        <dbReference type="SAM" id="MobiDB-lite"/>
    </source>
</evidence>